<dbReference type="EMBL" id="AP025564">
    <property type="protein sequence ID" value="BDE96740.1"/>
    <property type="molecule type" value="Genomic_DNA"/>
</dbReference>
<feature type="binding site" evidence="10">
    <location>
        <position position="122"/>
    </location>
    <ligand>
        <name>UDP-N-acetyl-alpha-D-glucosamine</name>
        <dbReference type="ChEBI" id="CHEBI:57705"/>
    </ligand>
</feature>
<dbReference type="InterPro" id="IPR007235">
    <property type="entry name" value="Glyco_trans_28_C"/>
</dbReference>
<dbReference type="NCBIfam" id="TIGR01133">
    <property type="entry name" value="murG"/>
    <property type="match status" value="1"/>
</dbReference>
<dbReference type="Proteomes" id="UP001320544">
    <property type="component" value="Chromosome"/>
</dbReference>
<evidence type="ECO:0000313" key="13">
    <source>
        <dbReference type="EMBL" id="BDE96740.1"/>
    </source>
</evidence>
<feature type="binding site" evidence="10">
    <location>
        <position position="164"/>
    </location>
    <ligand>
        <name>UDP-N-acetyl-alpha-D-glucosamine</name>
        <dbReference type="ChEBI" id="CHEBI:57705"/>
    </ligand>
</feature>
<evidence type="ECO:0000256" key="6">
    <source>
        <dbReference type="ARBA" id="ARBA00022984"/>
    </source>
</evidence>
<evidence type="ECO:0000259" key="12">
    <source>
        <dbReference type="Pfam" id="PF04101"/>
    </source>
</evidence>
<dbReference type="PANTHER" id="PTHR21015:SF22">
    <property type="entry name" value="GLYCOSYLTRANSFERASE"/>
    <property type="match status" value="1"/>
</dbReference>
<gene>
    <name evidence="10 13" type="primary">murG</name>
    <name evidence="13" type="ORF">CE91St30_20730</name>
</gene>
<feature type="domain" description="Glycosyltransferase family 28 N-terminal" evidence="11">
    <location>
        <begin position="3"/>
        <end position="140"/>
    </location>
</feature>
<keyword evidence="9 10" id="KW-0961">Cell wall biogenesis/degradation</keyword>
<evidence type="ECO:0000256" key="2">
    <source>
        <dbReference type="ARBA" id="ARBA00022618"/>
    </source>
</evidence>
<evidence type="ECO:0000259" key="11">
    <source>
        <dbReference type="Pfam" id="PF03033"/>
    </source>
</evidence>
<protein>
    <recommendedName>
        <fullName evidence="10">UDP-N-acetylglucosamine--N-acetylmuramyl-(pentapeptide) pyrophosphoryl-undecaprenol N-acetylglucosamine transferase</fullName>
        <ecNumber evidence="10">2.4.1.227</ecNumber>
    </recommendedName>
    <alternativeName>
        <fullName evidence="10">Undecaprenyl-PP-MurNAc-pentapeptide-UDPGlcNAc GlcNAc transferase</fullName>
    </alternativeName>
</protein>
<dbReference type="Gene3D" id="3.40.50.2000">
    <property type="entry name" value="Glycogen Phosphorylase B"/>
    <property type="match status" value="2"/>
</dbReference>
<comment type="function">
    <text evidence="10">Cell wall formation. Catalyzes the transfer of a GlcNAc subunit on undecaprenyl-pyrophosphoryl-MurNAc-pentapeptide (lipid intermediate I) to form undecaprenyl-pyrophosphoryl-MurNAc-(pentapeptide)GlcNAc (lipid intermediate II).</text>
</comment>
<accession>A0ABM7WK64</accession>
<feature type="domain" description="Glycosyl transferase family 28 C-terminal" evidence="12">
    <location>
        <begin position="187"/>
        <end position="355"/>
    </location>
</feature>
<organism evidence="13 14">
    <name type="scientific">Raoultibacter timonensis</name>
    <dbReference type="NCBI Taxonomy" id="1907662"/>
    <lineage>
        <taxon>Bacteria</taxon>
        <taxon>Bacillati</taxon>
        <taxon>Actinomycetota</taxon>
        <taxon>Coriobacteriia</taxon>
        <taxon>Eggerthellales</taxon>
        <taxon>Eggerthellaceae</taxon>
        <taxon>Raoultibacter</taxon>
    </lineage>
</organism>
<dbReference type="GO" id="GO:0016740">
    <property type="term" value="F:transferase activity"/>
    <property type="evidence" value="ECO:0007669"/>
    <property type="project" value="UniProtKB-KW"/>
</dbReference>
<dbReference type="SUPFAM" id="SSF53756">
    <property type="entry name" value="UDP-Glycosyltransferase/glycogen phosphorylase"/>
    <property type="match status" value="1"/>
</dbReference>
<keyword evidence="6 10" id="KW-0573">Peptidoglycan synthesis</keyword>
<comment type="pathway">
    <text evidence="10">Cell wall biogenesis; peptidoglycan biosynthesis.</text>
</comment>
<dbReference type="PANTHER" id="PTHR21015">
    <property type="entry name" value="UDP-N-ACETYLGLUCOSAMINE--N-ACETYLMURAMYL-(PENTAPEPTIDE) PYROPHOSPHORYL-UNDECAPRENOL N-ACETYLGLUCOSAMINE TRANSFERASE 1"/>
    <property type="match status" value="1"/>
</dbReference>
<feature type="binding site" evidence="10">
    <location>
        <position position="296"/>
    </location>
    <ligand>
        <name>UDP-N-acetyl-alpha-D-glucosamine</name>
        <dbReference type="ChEBI" id="CHEBI:57705"/>
    </ligand>
</feature>
<evidence type="ECO:0000313" key="14">
    <source>
        <dbReference type="Proteomes" id="UP001320544"/>
    </source>
</evidence>
<dbReference type="InterPro" id="IPR004276">
    <property type="entry name" value="GlycoTrans_28_N"/>
</dbReference>
<keyword evidence="7 10" id="KW-0472">Membrane</keyword>
<feature type="binding site" evidence="10">
    <location>
        <position position="194"/>
    </location>
    <ligand>
        <name>UDP-N-acetyl-alpha-D-glucosamine</name>
        <dbReference type="ChEBI" id="CHEBI:57705"/>
    </ligand>
</feature>
<keyword evidence="5 10" id="KW-0133">Cell shape</keyword>
<keyword evidence="14" id="KW-1185">Reference proteome</keyword>
<evidence type="ECO:0000256" key="5">
    <source>
        <dbReference type="ARBA" id="ARBA00022960"/>
    </source>
</evidence>
<dbReference type="InterPro" id="IPR006009">
    <property type="entry name" value="GlcNAc_MurG"/>
</dbReference>
<evidence type="ECO:0000256" key="9">
    <source>
        <dbReference type="ARBA" id="ARBA00023316"/>
    </source>
</evidence>
<keyword evidence="2 10" id="KW-0132">Cell division</keyword>
<sequence>MVIVLSGGGTAGHINPALAVAEVLESRGHTVLFAGTPQGVEARLVREAGIPFTAFEAAGFDRSRPASIVSAVAKILKSTRDAKRWFADVRPDVVVGFGGYVSIPVGRAAEIMNIPVVVHEQNSVMGMANKYLGKRAKAVALTYEVAGSALDDTSKVVVTGNPVRSSVLAAKREDGRAMLGIPGDALMLLVFGGSLGARHINTAVCALKQRLLAVDDLFIVQVTGPKELEAVEADLALTDEEKKRWKLFGYQDRMGETLAACDMVVSRAGATSLAEISALHIPAMLVPFPFATEDHQTTNAKAYVQGGAAYMMPDDQVEGDRFAELLFSMVGDAAVRDRMREASKAFKTKDAASRLADVVIAAAEGR</sequence>
<keyword evidence="4 10" id="KW-0808">Transferase</keyword>
<comment type="caution">
    <text evidence="10">Lacks conserved residue(s) required for the propagation of feature annotation.</text>
</comment>
<name>A0ABM7WK64_9ACTN</name>
<comment type="catalytic activity">
    <reaction evidence="10">
        <text>di-trans,octa-cis-undecaprenyl diphospho-N-acetyl-alpha-D-muramoyl-L-alanyl-D-glutamyl-meso-2,6-diaminopimeloyl-D-alanyl-D-alanine + UDP-N-acetyl-alpha-D-glucosamine = di-trans,octa-cis-undecaprenyl diphospho-[N-acetyl-alpha-D-glucosaminyl-(1-&gt;4)]-N-acetyl-alpha-D-muramoyl-L-alanyl-D-glutamyl-meso-2,6-diaminopimeloyl-D-alanyl-D-alanine + UDP + H(+)</text>
        <dbReference type="Rhea" id="RHEA:31227"/>
        <dbReference type="ChEBI" id="CHEBI:15378"/>
        <dbReference type="ChEBI" id="CHEBI:57705"/>
        <dbReference type="ChEBI" id="CHEBI:58223"/>
        <dbReference type="ChEBI" id="CHEBI:61387"/>
        <dbReference type="ChEBI" id="CHEBI:61388"/>
        <dbReference type="EC" id="2.4.1.227"/>
    </reaction>
</comment>
<evidence type="ECO:0000256" key="8">
    <source>
        <dbReference type="ARBA" id="ARBA00023306"/>
    </source>
</evidence>
<feature type="binding site" evidence="10">
    <location>
        <begin position="10"/>
        <end position="12"/>
    </location>
    <ligand>
        <name>UDP-N-acetyl-alpha-D-glucosamine</name>
        <dbReference type="ChEBI" id="CHEBI:57705"/>
    </ligand>
</feature>
<evidence type="ECO:0000256" key="3">
    <source>
        <dbReference type="ARBA" id="ARBA00022676"/>
    </source>
</evidence>
<evidence type="ECO:0000256" key="4">
    <source>
        <dbReference type="ARBA" id="ARBA00022679"/>
    </source>
</evidence>
<dbReference type="HAMAP" id="MF_00033">
    <property type="entry name" value="MurG"/>
    <property type="match status" value="1"/>
</dbReference>
<keyword evidence="3 10" id="KW-0328">Glycosyltransferase</keyword>
<keyword evidence="1 10" id="KW-1003">Cell membrane</keyword>
<dbReference type="CDD" id="cd03785">
    <property type="entry name" value="GT28_MurG"/>
    <property type="match status" value="1"/>
</dbReference>
<evidence type="ECO:0000256" key="1">
    <source>
        <dbReference type="ARBA" id="ARBA00022475"/>
    </source>
</evidence>
<comment type="similarity">
    <text evidence="10">Belongs to the glycosyltransferase 28 family. MurG subfamily.</text>
</comment>
<evidence type="ECO:0000256" key="10">
    <source>
        <dbReference type="HAMAP-Rule" id="MF_00033"/>
    </source>
</evidence>
<dbReference type="Pfam" id="PF03033">
    <property type="entry name" value="Glyco_transf_28"/>
    <property type="match status" value="1"/>
</dbReference>
<comment type="subcellular location">
    <subcellularLocation>
        <location evidence="10">Cell membrane</location>
        <topology evidence="10">Peripheral membrane protein</topology>
        <orientation evidence="10">Cytoplasmic side</orientation>
    </subcellularLocation>
</comment>
<dbReference type="Pfam" id="PF04101">
    <property type="entry name" value="Glyco_tran_28_C"/>
    <property type="match status" value="1"/>
</dbReference>
<evidence type="ECO:0000256" key="7">
    <source>
        <dbReference type="ARBA" id="ARBA00023136"/>
    </source>
</evidence>
<dbReference type="RefSeq" id="WP_244385946.1">
    <property type="nucleotide sequence ID" value="NZ_AP025564.1"/>
</dbReference>
<proteinExistence type="inferred from homology"/>
<dbReference type="EC" id="2.4.1.227" evidence="10"/>
<keyword evidence="8 10" id="KW-0131">Cell cycle</keyword>
<reference evidence="13 14" key="1">
    <citation type="submission" date="2022-01" db="EMBL/GenBank/DDBJ databases">
        <title>Novel bile acid biosynthetic pathways are enriched in the microbiome of centenarians.</title>
        <authorList>
            <person name="Sato Y."/>
            <person name="Atarashi K."/>
            <person name="Plichta R.D."/>
            <person name="Arai Y."/>
            <person name="Sasajima S."/>
            <person name="Kearney M.S."/>
            <person name="Suda W."/>
            <person name="Takeshita K."/>
            <person name="Sasaki T."/>
            <person name="Okamoto S."/>
            <person name="Skelly N.A."/>
            <person name="Okamura Y."/>
            <person name="Vlamakis H."/>
            <person name="Li Y."/>
            <person name="Tanoue T."/>
            <person name="Takei H."/>
            <person name="Nittono H."/>
            <person name="Narushima S."/>
            <person name="Irie J."/>
            <person name="Itoh H."/>
            <person name="Moriya K."/>
            <person name="Sugiura Y."/>
            <person name="Suematsu M."/>
            <person name="Moritoki N."/>
            <person name="Shibata S."/>
            <person name="Littman R.D."/>
            <person name="Fischbach A.M."/>
            <person name="Uwamino Y."/>
            <person name="Inoue T."/>
            <person name="Honda A."/>
            <person name="Hattori M."/>
            <person name="Murai T."/>
            <person name="Xavier J.R."/>
            <person name="Hirose N."/>
            <person name="Honda K."/>
        </authorList>
    </citation>
    <scope>NUCLEOTIDE SEQUENCE [LARGE SCALE GENOMIC DNA]</scope>
    <source>
        <strain evidence="13 14">CE91-St30</strain>
    </source>
</reference>